<organism evidence="17 18">
    <name type="scientific">Janibacter terrae</name>
    <dbReference type="NCBI Taxonomy" id="103817"/>
    <lineage>
        <taxon>Bacteria</taxon>
        <taxon>Bacillati</taxon>
        <taxon>Actinomycetota</taxon>
        <taxon>Actinomycetes</taxon>
        <taxon>Micrococcales</taxon>
        <taxon>Intrasporangiaceae</taxon>
        <taxon>Janibacter</taxon>
    </lineage>
</organism>
<evidence type="ECO:0000256" key="6">
    <source>
        <dbReference type="ARBA" id="ARBA00016181"/>
    </source>
</evidence>
<dbReference type="InterPro" id="IPR020610">
    <property type="entry name" value="Thiolase_AS"/>
</dbReference>
<dbReference type="PANTHER" id="PTHR18919">
    <property type="entry name" value="ACETYL-COA C-ACYLTRANSFERASE"/>
    <property type="match status" value="1"/>
</dbReference>
<dbReference type="Gene3D" id="3.40.47.10">
    <property type="match status" value="1"/>
</dbReference>
<dbReference type="GO" id="GO:0033812">
    <property type="term" value="F:3-oxoadipyl-CoA thiolase activity"/>
    <property type="evidence" value="ECO:0007669"/>
    <property type="project" value="UniProtKB-EC"/>
</dbReference>
<evidence type="ECO:0000256" key="9">
    <source>
        <dbReference type="ARBA" id="ARBA00023315"/>
    </source>
</evidence>
<evidence type="ECO:0000259" key="15">
    <source>
        <dbReference type="Pfam" id="PF00108"/>
    </source>
</evidence>
<dbReference type="NCBIfam" id="NF006551">
    <property type="entry name" value="PRK09050.1"/>
    <property type="match status" value="1"/>
</dbReference>
<proteinExistence type="inferred from homology"/>
<evidence type="ECO:0000256" key="7">
    <source>
        <dbReference type="ARBA" id="ARBA00022679"/>
    </source>
</evidence>
<evidence type="ECO:0000256" key="12">
    <source>
        <dbReference type="ARBA" id="ARBA00041222"/>
    </source>
</evidence>
<comment type="similarity">
    <text evidence="3 14">Belongs to the thiolase-like superfamily. Thiolase family.</text>
</comment>
<evidence type="ECO:0000256" key="2">
    <source>
        <dbReference type="ARBA" id="ARBA00005071"/>
    </source>
</evidence>
<dbReference type="EMBL" id="CP104874">
    <property type="protein sequence ID" value="WWF05720.1"/>
    <property type="molecule type" value="Genomic_DNA"/>
</dbReference>
<evidence type="ECO:0000256" key="1">
    <source>
        <dbReference type="ARBA" id="ARBA00003720"/>
    </source>
</evidence>
<keyword evidence="8" id="KW-0058">Aromatic hydrocarbons catabolism</keyword>
<dbReference type="EC" id="2.3.1.9" evidence="5"/>
<dbReference type="PIRSF" id="PIRSF000429">
    <property type="entry name" value="Ac-CoA_Ac_transf"/>
    <property type="match status" value="1"/>
</dbReference>
<dbReference type="PROSITE" id="PS00099">
    <property type="entry name" value="THIOLASE_3"/>
    <property type="match status" value="1"/>
</dbReference>
<dbReference type="InterPro" id="IPR012793">
    <property type="entry name" value="PcaF"/>
</dbReference>
<comment type="pathway">
    <text evidence="2">Aromatic compound metabolism; beta-ketoadipate pathway; acetyl-CoA and succinyl-CoA from 3-oxoadipate: step 2/2.</text>
</comment>
<evidence type="ECO:0000313" key="17">
    <source>
        <dbReference type="EMBL" id="WWF05720.1"/>
    </source>
</evidence>
<evidence type="ECO:0000256" key="5">
    <source>
        <dbReference type="ARBA" id="ARBA00012705"/>
    </source>
</evidence>
<dbReference type="SUPFAM" id="SSF53901">
    <property type="entry name" value="Thiolase-like"/>
    <property type="match status" value="2"/>
</dbReference>
<dbReference type="PROSITE" id="PS00737">
    <property type="entry name" value="THIOLASE_2"/>
    <property type="match status" value="1"/>
</dbReference>
<gene>
    <name evidence="17" type="primary">pcaF</name>
    <name evidence="17" type="ORF">N5P18_02270</name>
</gene>
<accession>A0ABZ2FGR9</accession>
<keyword evidence="18" id="KW-1185">Reference proteome</keyword>
<keyword evidence="7 14" id="KW-0808">Transferase</keyword>
<evidence type="ECO:0000256" key="3">
    <source>
        <dbReference type="ARBA" id="ARBA00010982"/>
    </source>
</evidence>
<evidence type="ECO:0000256" key="14">
    <source>
        <dbReference type="RuleBase" id="RU003557"/>
    </source>
</evidence>
<dbReference type="InterPro" id="IPR020615">
    <property type="entry name" value="Thiolase_acyl_enz_int_AS"/>
</dbReference>
<comment type="function">
    <text evidence="1">Catalyzes thiolytic cleavage of beta-ketoadipyl-CoA to succinyl-CoA and acetyl-CoA.</text>
</comment>
<dbReference type="Pfam" id="PF00108">
    <property type="entry name" value="Thiolase_N"/>
    <property type="match status" value="1"/>
</dbReference>
<dbReference type="PROSITE" id="PS00098">
    <property type="entry name" value="THIOLASE_1"/>
    <property type="match status" value="1"/>
</dbReference>
<evidence type="ECO:0000256" key="4">
    <source>
        <dbReference type="ARBA" id="ARBA00012233"/>
    </source>
</evidence>
<dbReference type="Pfam" id="PF02803">
    <property type="entry name" value="Thiolase_C"/>
    <property type="match status" value="1"/>
</dbReference>
<keyword evidence="9 14" id="KW-0012">Acyltransferase</keyword>
<dbReference type="NCBIfam" id="TIGR01930">
    <property type="entry name" value="AcCoA-C-Actrans"/>
    <property type="match status" value="1"/>
</dbReference>
<reference evidence="17 18" key="1">
    <citation type="submission" date="2022-09" db="EMBL/GenBank/DDBJ databases">
        <title>Complete genome sequence of Janibacter terrae strain COS04-44, PCL-degrading bacteria isolated from oil spilled coast.</title>
        <authorList>
            <person name="Park H."/>
            <person name="Kim J.Y."/>
            <person name="An S.H."/>
            <person name="Lee C.M."/>
            <person name="Weon H.-Y."/>
        </authorList>
    </citation>
    <scope>NUCLEOTIDE SEQUENCE [LARGE SCALE GENOMIC DNA]</scope>
    <source>
        <strain evidence="17 18">COS04-44</strain>
    </source>
</reference>
<feature type="domain" description="Thiolase N-terminal" evidence="15">
    <location>
        <begin position="8"/>
        <end position="269"/>
    </location>
</feature>
<dbReference type="InterPro" id="IPR020613">
    <property type="entry name" value="Thiolase_CS"/>
</dbReference>
<feature type="domain" description="Thiolase C-terminal" evidence="16">
    <location>
        <begin position="277"/>
        <end position="400"/>
    </location>
</feature>
<evidence type="ECO:0000256" key="13">
    <source>
        <dbReference type="ARBA" id="ARBA00048527"/>
    </source>
</evidence>
<dbReference type="InterPro" id="IPR020617">
    <property type="entry name" value="Thiolase_C"/>
</dbReference>
<dbReference type="EC" id="2.3.1.174" evidence="4"/>
<dbReference type="InterPro" id="IPR016039">
    <property type="entry name" value="Thiolase-like"/>
</dbReference>
<dbReference type="RefSeq" id="WP_338538559.1">
    <property type="nucleotide sequence ID" value="NZ_CP104874.1"/>
</dbReference>
<dbReference type="InterPro" id="IPR020616">
    <property type="entry name" value="Thiolase_N"/>
</dbReference>
<dbReference type="Proteomes" id="UP001381003">
    <property type="component" value="Chromosome"/>
</dbReference>
<evidence type="ECO:0000256" key="11">
    <source>
        <dbReference type="ARBA" id="ARBA00040529"/>
    </source>
</evidence>
<evidence type="ECO:0000256" key="10">
    <source>
        <dbReference type="ARBA" id="ARBA00030755"/>
    </source>
</evidence>
<dbReference type="InterPro" id="IPR002155">
    <property type="entry name" value="Thiolase"/>
</dbReference>
<name>A0ABZ2FGR9_9MICO</name>
<dbReference type="CDD" id="cd00751">
    <property type="entry name" value="thiolase"/>
    <property type="match status" value="1"/>
</dbReference>
<evidence type="ECO:0000259" key="16">
    <source>
        <dbReference type="Pfam" id="PF02803"/>
    </source>
</evidence>
<sequence length="402" mass="41493">MSRTRHAYLVDGVRTPIGRYGGALSGVRPDDLAAHVVAELLDRHVGLDPARIDDVVLGNANQAGEDNRNIARMAALLAGLPVSVPGTTINRLCGSGLDAVGYAARAVVAGDADLVVAGGVESMSRAPFVLPKAETPFARGMTVEDTTIGWRFVNPHMERMYGTDPMPRTAENVAVDHKISREDQDAFALRSQERAAAAIASGRLAREIAPVSVPRRKADPVLVDTDEHPRSTSLEALGGLRPLFEGGTVTAGNSSGVNDGAAALLVASEAAVEEHGLTPLARVDAVTAIGVEPRVMGIGPAPAVQRLLARTGVALEDVGVIELNEAFASQGLAVLRELGIADDDPRVNPHGGAIALGHPLGMSGARIALSAAISLADDGLDHAIATMCIGVGQGIAALISRP</sequence>
<dbReference type="NCBIfam" id="TIGR02430">
    <property type="entry name" value="pcaF"/>
    <property type="match status" value="1"/>
</dbReference>
<comment type="catalytic activity">
    <reaction evidence="13">
        <text>succinyl-CoA + acetyl-CoA = 3-oxoadipyl-CoA + CoA</text>
        <dbReference type="Rhea" id="RHEA:19481"/>
        <dbReference type="ChEBI" id="CHEBI:57287"/>
        <dbReference type="ChEBI" id="CHEBI:57288"/>
        <dbReference type="ChEBI" id="CHEBI:57292"/>
        <dbReference type="ChEBI" id="CHEBI:57348"/>
        <dbReference type="EC" id="2.3.1.174"/>
    </reaction>
</comment>
<dbReference type="PANTHER" id="PTHR18919:SF107">
    <property type="entry name" value="ACETYL-COA ACETYLTRANSFERASE, CYTOSOLIC"/>
    <property type="match status" value="1"/>
</dbReference>
<evidence type="ECO:0000256" key="8">
    <source>
        <dbReference type="ARBA" id="ARBA00022797"/>
    </source>
</evidence>
<protein>
    <recommendedName>
        <fullName evidence="6">Beta-ketoadipyl-CoA thiolase</fullName>
        <ecNumber evidence="4">2.3.1.174</ecNumber>
        <ecNumber evidence="5">2.3.1.9</ecNumber>
    </recommendedName>
    <alternativeName>
        <fullName evidence="12">3-oxoadipyl-CoA thiolase</fullName>
    </alternativeName>
    <alternativeName>
        <fullName evidence="10">Acetoacetyl-CoA thiolase</fullName>
    </alternativeName>
    <alternativeName>
        <fullName evidence="11">Probable acetyl-CoA acetyltransferase</fullName>
    </alternativeName>
</protein>
<evidence type="ECO:0000313" key="18">
    <source>
        <dbReference type="Proteomes" id="UP001381003"/>
    </source>
</evidence>